<feature type="transmembrane region" description="Helical" evidence="6">
    <location>
        <begin position="150"/>
        <end position="169"/>
    </location>
</feature>
<keyword evidence="8" id="KW-1185">Reference proteome</keyword>
<protein>
    <submittedName>
        <fullName evidence="7">Stage V sporulation protein B</fullName>
    </submittedName>
</protein>
<dbReference type="EMBL" id="JXLP01000011">
    <property type="protein sequence ID" value="KIL77996.1"/>
    <property type="molecule type" value="Genomic_DNA"/>
</dbReference>
<feature type="transmembrane region" description="Helical" evidence="6">
    <location>
        <begin position="38"/>
        <end position="61"/>
    </location>
</feature>
<dbReference type="InterPro" id="IPR014249">
    <property type="entry name" value="Spore_V_B"/>
</dbReference>
<feature type="transmembrane region" description="Helical" evidence="6">
    <location>
        <begin position="321"/>
        <end position="340"/>
    </location>
</feature>
<evidence type="ECO:0000256" key="2">
    <source>
        <dbReference type="ARBA" id="ARBA00022475"/>
    </source>
</evidence>
<organism evidence="7 8">
    <name type="scientific">Bacillus badius</name>
    <dbReference type="NCBI Taxonomy" id="1455"/>
    <lineage>
        <taxon>Bacteria</taxon>
        <taxon>Bacillati</taxon>
        <taxon>Bacillota</taxon>
        <taxon>Bacilli</taxon>
        <taxon>Bacillales</taxon>
        <taxon>Bacillaceae</taxon>
        <taxon>Pseudobacillus</taxon>
    </lineage>
</organism>
<keyword evidence="4 6" id="KW-1133">Transmembrane helix</keyword>
<dbReference type="Proteomes" id="UP000031982">
    <property type="component" value="Unassembled WGS sequence"/>
</dbReference>
<keyword evidence="2" id="KW-1003">Cell membrane</keyword>
<feature type="transmembrane region" description="Helical" evidence="6">
    <location>
        <begin position="410"/>
        <end position="435"/>
    </location>
</feature>
<dbReference type="InterPro" id="IPR024923">
    <property type="entry name" value="PG_synth_SpoVB"/>
</dbReference>
<dbReference type="CDD" id="cd13124">
    <property type="entry name" value="MATE_SpoVB_like"/>
    <property type="match status" value="1"/>
</dbReference>
<evidence type="ECO:0000256" key="6">
    <source>
        <dbReference type="SAM" id="Phobius"/>
    </source>
</evidence>
<name>A0ABR5ATB3_BACBA</name>
<feature type="transmembrane region" description="Helical" evidence="6">
    <location>
        <begin position="248"/>
        <end position="270"/>
    </location>
</feature>
<feature type="transmembrane region" description="Helical" evidence="6">
    <location>
        <begin position="276"/>
        <end position="300"/>
    </location>
</feature>
<evidence type="ECO:0000256" key="4">
    <source>
        <dbReference type="ARBA" id="ARBA00022989"/>
    </source>
</evidence>
<proteinExistence type="predicted"/>
<dbReference type="InterPro" id="IPR002797">
    <property type="entry name" value="Polysacc_synth"/>
</dbReference>
<dbReference type="PIRSF" id="PIRSF038958">
    <property type="entry name" value="PG_synth_SpoVB"/>
    <property type="match status" value="1"/>
</dbReference>
<gene>
    <name evidence="7" type="ORF">SD77_0975</name>
</gene>
<evidence type="ECO:0000256" key="5">
    <source>
        <dbReference type="ARBA" id="ARBA00023136"/>
    </source>
</evidence>
<dbReference type="PANTHER" id="PTHR30250:SF24">
    <property type="entry name" value="STAGE V SPORULATION PROTEIN B"/>
    <property type="match status" value="1"/>
</dbReference>
<feature type="transmembrane region" description="Helical" evidence="6">
    <location>
        <begin position="381"/>
        <end position="404"/>
    </location>
</feature>
<reference evidence="7 8" key="1">
    <citation type="submission" date="2015-01" db="EMBL/GenBank/DDBJ databases">
        <title>Genome Assembly of Bacillus badius MTCC 1458.</title>
        <authorList>
            <person name="Verma A."/>
            <person name="Khatri I."/>
            <person name="Mual P."/>
            <person name="Subramanian S."/>
            <person name="Krishnamurthi S."/>
        </authorList>
    </citation>
    <scope>NUCLEOTIDE SEQUENCE [LARGE SCALE GENOMIC DNA]</scope>
    <source>
        <strain evidence="7 8">MTCC 1458</strain>
    </source>
</reference>
<evidence type="ECO:0000313" key="7">
    <source>
        <dbReference type="EMBL" id="KIL77996.1"/>
    </source>
</evidence>
<keyword evidence="3 6" id="KW-0812">Transmembrane</keyword>
<comment type="subcellular location">
    <subcellularLocation>
        <location evidence="1">Cell membrane</location>
        <topology evidence="1">Multi-pass membrane protein</topology>
    </subcellularLocation>
</comment>
<evidence type="ECO:0000313" key="8">
    <source>
        <dbReference type="Proteomes" id="UP000031982"/>
    </source>
</evidence>
<comment type="caution">
    <text evidence="7">The sequence shown here is derived from an EMBL/GenBank/DDBJ whole genome shotgun (WGS) entry which is preliminary data.</text>
</comment>
<feature type="transmembrane region" description="Helical" evidence="6">
    <location>
        <begin position="352"/>
        <end position="369"/>
    </location>
</feature>
<accession>A0ABR5ATB3</accession>
<feature type="transmembrane region" description="Helical" evidence="6">
    <location>
        <begin position="475"/>
        <end position="499"/>
    </location>
</feature>
<dbReference type="Pfam" id="PF01943">
    <property type="entry name" value="Polysacc_synt"/>
    <property type="match status" value="1"/>
</dbReference>
<keyword evidence="5 6" id="KW-0472">Membrane</keyword>
<feature type="transmembrane region" description="Helical" evidence="6">
    <location>
        <begin position="119"/>
        <end position="138"/>
    </location>
</feature>
<evidence type="ECO:0000256" key="3">
    <source>
        <dbReference type="ARBA" id="ARBA00022692"/>
    </source>
</evidence>
<feature type="transmembrane region" description="Helical" evidence="6">
    <location>
        <begin position="82"/>
        <end position="107"/>
    </location>
</feature>
<dbReference type="RefSeq" id="WP_041113962.1">
    <property type="nucleotide sequence ID" value="NZ_JARTHD010000017.1"/>
</dbReference>
<feature type="transmembrane region" description="Helical" evidence="6">
    <location>
        <begin position="181"/>
        <end position="204"/>
    </location>
</feature>
<sequence length="515" mass="56539">MSKFLKGTLVLMAATLIVKILGFVNRIVIARLIGEEGVGLYMMVFPSFILVVTLTQMGLPVAISRSVAAAEARGDIAKMKRILAVSLSITLSLSLLFTPALLMMAPYLSKTLFTDPRTYYPLIAITPAIPVIAVSSVLRGYFQGRQNMKPAAYSQVLEQVVRIGLIALFTKQMLPHGIEYAAAGAMAAATCGELISLLYLLLMFRFNKTFLLRRRFFRAIRTGKETAKELFEVALPTTGSRLIGSLGWFFEPIVVTQSLAIAGVTAVVATKQYGVLTGYALPVMFLPSFVTLALSTSLVPAVSEAYAKKQYRLLEHRVQEALRFCLVTGGLSVLLLFLYAEPLMQFMYHSTNGARFIVLMAPFFLFYYYQGPLQAVLQALNLANAAMINSLIGVSVKLAVIFIFASQPQFGIYGAALGMAASILLVTLLHLATVFKKITLTLNVHQYAKFSFVMITSFFISRFLNGLWLDKAGSFTYLAAGAAASALCYFLLSLLLGLITKQDLSRMPLIKRFIK</sequence>
<evidence type="ECO:0000256" key="1">
    <source>
        <dbReference type="ARBA" id="ARBA00004651"/>
    </source>
</evidence>
<feature type="transmembrane region" description="Helical" evidence="6">
    <location>
        <begin position="447"/>
        <end position="469"/>
    </location>
</feature>
<dbReference type="NCBIfam" id="TIGR02900">
    <property type="entry name" value="spore_V_B"/>
    <property type="match status" value="1"/>
</dbReference>
<dbReference type="InterPro" id="IPR050833">
    <property type="entry name" value="Poly_Biosynth_Transport"/>
</dbReference>
<dbReference type="PANTHER" id="PTHR30250">
    <property type="entry name" value="PST FAMILY PREDICTED COLANIC ACID TRANSPORTER"/>
    <property type="match status" value="1"/>
</dbReference>